<evidence type="ECO:0000259" key="1">
    <source>
        <dbReference type="Pfam" id="PF13521"/>
    </source>
</evidence>
<organism evidence="2 3">
    <name type="scientific">Caenibius tardaugens NBRC 16725</name>
    <dbReference type="NCBI Taxonomy" id="1219035"/>
    <lineage>
        <taxon>Bacteria</taxon>
        <taxon>Pseudomonadati</taxon>
        <taxon>Pseudomonadota</taxon>
        <taxon>Alphaproteobacteria</taxon>
        <taxon>Sphingomonadales</taxon>
        <taxon>Erythrobacteraceae</taxon>
        <taxon>Caenibius</taxon>
    </lineage>
</organism>
<dbReference type="RefSeq" id="WP_021689579.1">
    <property type="nucleotide sequence ID" value="NZ_BASZ01000004.1"/>
</dbReference>
<evidence type="ECO:0000313" key="3">
    <source>
        <dbReference type="Proteomes" id="UP000016568"/>
    </source>
</evidence>
<dbReference type="AlphaFoldDB" id="U2YK66"/>
<protein>
    <recommendedName>
        <fullName evidence="1">NadR/Ttd14 AAA domain-containing protein</fullName>
    </recommendedName>
</protein>
<gene>
    <name evidence="2" type="ORF">NT2_04_00830</name>
</gene>
<accession>U2YK66</accession>
<sequence length="189" mass="20294">MPEHRSDHLFVITGGPGSGKTTLVDALAARGMAHLPETGRAIILQQLATGGTALPWADRAAFAACMLEQDILAHRAALPLSGPAICDRGVPDVPGYLTLCGLPVPAHMHQAAERYRYNRTVFIAPYWPAIYTQDAERKQGPDEAAATCRVMAETYARFGYDPVILPLASVAERADFVRARIASANGLSQ</sequence>
<dbReference type="InterPro" id="IPR038727">
    <property type="entry name" value="NadR/Ttd14_AAA_dom"/>
</dbReference>
<dbReference type="InterPro" id="IPR027417">
    <property type="entry name" value="P-loop_NTPase"/>
</dbReference>
<evidence type="ECO:0000313" key="2">
    <source>
        <dbReference type="EMBL" id="GAD48672.1"/>
    </source>
</evidence>
<dbReference type="EMBL" id="BASZ01000004">
    <property type="protein sequence ID" value="GAD48672.1"/>
    <property type="molecule type" value="Genomic_DNA"/>
</dbReference>
<dbReference type="Proteomes" id="UP000016568">
    <property type="component" value="Unassembled WGS sequence"/>
</dbReference>
<dbReference type="OrthoDB" id="5638848at2"/>
<reference evidence="2 3" key="1">
    <citation type="submission" date="2013-09" db="EMBL/GenBank/DDBJ databases">
        <title>Whole genome shotgun sequence of Novosphingobium tardaugens NBRC 16725.</title>
        <authorList>
            <person name="Isaki S."/>
            <person name="Hosoyama A."/>
            <person name="Tsuchikane K."/>
            <person name="Katsumata H."/>
            <person name="Ando Y."/>
            <person name="Yamazaki S."/>
            <person name="Fujita N."/>
        </authorList>
    </citation>
    <scope>NUCLEOTIDE SEQUENCE [LARGE SCALE GENOMIC DNA]</scope>
    <source>
        <strain evidence="2 3">NBRC 16725</strain>
    </source>
</reference>
<proteinExistence type="predicted"/>
<dbReference type="Pfam" id="PF13521">
    <property type="entry name" value="AAA_28"/>
    <property type="match status" value="1"/>
</dbReference>
<dbReference type="Gene3D" id="3.40.50.300">
    <property type="entry name" value="P-loop containing nucleotide triphosphate hydrolases"/>
    <property type="match status" value="1"/>
</dbReference>
<dbReference type="KEGG" id="ntd:EGO55_09860"/>
<dbReference type="eggNOG" id="COG3911">
    <property type="taxonomic scope" value="Bacteria"/>
</dbReference>
<feature type="domain" description="NadR/Ttd14 AAA" evidence="1">
    <location>
        <begin position="10"/>
        <end position="173"/>
    </location>
</feature>
<name>U2YK66_9SPHN</name>
<keyword evidence="3" id="KW-1185">Reference proteome</keyword>
<comment type="caution">
    <text evidence="2">The sequence shown here is derived from an EMBL/GenBank/DDBJ whole genome shotgun (WGS) entry which is preliminary data.</text>
</comment>
<dbReference type="SUPFAM" id="SSF52540">
    <property type="entry name" value="P-loop containing nucleoside triphosphate hydrolases"/>
    <property type="match status" value="1"/>
</dbReference>